<evidence type="ECO:0000259" key="5">
    <source>
        <dbReference type="PROSITE" id="PS50048"/>
    </source>
</evidence>
<evidence type="ECO:0000313" key="7">
    <source>
        <dbReference type="Proteomes" id="UP000030106"/>
    </source>
</evidence>
<dbReference type="AlphaFoldDB" id="A0A0A2V976"/>
<organism evidence="6 7">
    <name type="scientific">Beauveria bassiana D1-5</name>
    <dbReference type="NCBI Taxonomy" id="1245745"/>
    <lineage>
        <taxon>Eukaryota</taxon>
        <taxon>Fungi</taxon>
        <taxon>Dikarya</taxon>
        <taxon>Ascomycota</taxon>
        <taxon>Pezizomycotina</taxon>
        <taxon>Sordariomycetes</taxon>
        <taxon>Hypocreomycetidae</taxon>
        <taxon>Hypocreales</taxon>
        <taxon>Cordycipitaceae</taxon>
        <taxon>Beauveria</taxon>
    </lineage>
</organism>
<reference evidence="6 7" key="1">
    <citation type="submission" date="2012-10" db="EMBL/GenBank/DDBJ databases">
        <title>Genome sequencing and analysis of entomopathogenic fungi Beauveria bassiana D1-5.</title>
        <authorList>
            <person name="Li Q."/>
            <person name="Wang L."/>
            <person name="Zhang Z."/>
            <person name="Wang Q."/>
            <person name="Ren J."/>
            <person name="Wang M."/>
            <person name="Xu W."/>
            <person name="Wang J."/>
            <person name="Lu Y."/>
            <person name="Du Q."/>
            <person name="Sun Z."/>
        </authorList>
    </citation>
    <scope>NUCLEOTIDE SEQUENCE [LARGE SCALE GENOMIC DNA]</scope>
    <source>
        <strain evidence="6 7">D1-5</strain>
    </source>
</reference>
<dbReference type="Pfam" id="PF04082">
    <property type="entry name" value="Fungal_trans"/>
    <property type="match status" value="1"/>
</dbReference>
<gene>
    <name evidence="6" type="ORF">BBAD15_g10676</name>
</gene>
<feature type="region of interest" description="Disordered" evidence="4">
    <location>
        <begin position="1"/>
        <end position="20"/>
    </location>
</feature>
<dbReference type="CDD" id="cd12148">
    <property type="entry name" value="fungal_TF_MHR"/>
    <property type="match status" value="1"/>
</dbReference>
<dbReference type="STRING" id="1245745.A0A0A2V976"/>
<evidence type="ECO:0000256" key="1">
    <source>
        <dbReference type="ARBA" id="ARBA00004123"/>
    </source>
</evidence>
<accession>A0A0A2V976</accession>
<dbReference type="InterPro" id="IPR050613">
    <property type="entry name" value="Sec_Metabolite_Reg"/>
</dbReference>
<dbReference type="PANTHER" id="PTHR31001:SF50">
    <property type="entry name" value="ZN(II)2CYS6 TRANSCRIPTION FACTOR (EUROFUNG)"/>
    <property type="match status" value="1"/>
</dbReference>
<proteinExistence type="predicted"/>
<dbReference type="PANTHER" id="PTHR31001">
    <property type="entry name" value="UNCHARACTERIZED TRANSCRIPTIONAL REGULATORY PROTEIN"/>
    <property type="match status" value="1"/>
</dbReference>
<dbReference type="GO" id="GO:0006351">
    <property type="term" value="P:DNA-templated transcription"/>
    <property type="evidence" value="ECO:0007669"/>
    <property type="project" value="InterPro"/>
</dbReference>
<feature type="domain" description="Zn(2)-C6 fungal-type" evidence="5">
    <location>
        <begin position="26"/>
        <end position="55"/>
    </location>
</feature>
<dbReference type="CDD" id="cd00067">
    <property type="entry name" value="GAL4"/>
    <property type="match status" value="1"/>
</dbReference>
<dbReference type="SMART" id="SM00066">
    <property type="entry name" value="GAL4"/>
    <property type="match status" value="1"/>
</dbReference>
<dbReference type="PROSITE" id="PS00463">
    <property type="entry name" value="ZN2_CY6_FUNGAL_1"/>
    <property type="match status" value="1"/>
</dbReference>
<evidence type="ECO:0000256" key="4">
    <source>
        <dbReference type="SAM" id="MobiDB-lite"/>
    </source>
</evidence>
<dbReference type="InterPro" id="IPR036864">
    <property type="entry name" value="Zn2-C6_fun-type_DNA-bd_sf"/>
</dbReference>
<dbReference type="SUPFAM" id="SSF57701">
    <property type="entry name" value="Zn2/Cys6 DNA-binding domain"/>
    <property type="match status" value="1"/>
</dbReference>
<feature type="compositionally biased region" description="Basic and acidic residues" evidence="4">
    <location>
        <begin position="9"/>
        <end position="20"/>
    </location>
</feature>
<dbReference type="GO" id="GO:0005634">
    <property type="term" value="C:nucleus"/>
    <property type="evidence" value="ECO:0007669"/>
    <property type="project" value="UniProtKB-SubCell"/>
</dbReference>
<dbReference type="InterPro" id="IPR007219">
    <property type="entry name" value="XnlR_reg_dom"/>
</dbReference>
<dbReference type="PROSITE" id="PS50048">
    <property type="entry name" value="ZN2_CY6_FUNGAL_2"/>
    <property type="match status" value="1"/>
</dbReference>
<keyword evidence="2" id="KW-0479">Metal-binding</keyword>
<dbReference type="OrthoDB" id="435881at2759"/>
<dbReference type="Pfam" id="PF00172">
    <property type="entry name" value="Zn_clus"/>
    <property type="match status" value="1"/>
</dbReference>
<comment type="subcellular location">
    <subcellularLocation>
        <location evidence="1">Nucleus</location>
    </subcellularLocation>
</comment>
<name>A0A0A2V976_BEABA</name>
<dbReference type="eggNOG" id="ENOG502SIT3">
    <property type="taxonomic scope" value="Eukaryota"/>
</dbReference>
<dbReference type="Proteomes" id="UP000030106">
    <property type="component" value="Unassembled WGS sequence"/>
</dbReference>
<dbReference type="GO" id="GO:0008270">
    <property type="term" value="F:zinc ion binding"/>
    <property type="evidence" value="ECO:0007669"/>
    <property type="project" value="InterPro"/>
</dbReference>
<dbReference type="HOGENOM" id="CLU_004083_7_2_1"/>
<comment type="caution">
    <text evidence="6">The sequence shown here is derived from an EMBL/GenBank/DDBJ whole genome shotgun (WGS) entry which is preliminary data.</text>
</comment>
<dbReference type="InterPro" id="IPR001138">
    <property type="entry name" value="Zn2Cys6_DnaBD"/>
</dbReference>
<protein>
    <recommendedName>
        <fullName evidence="5">Zn(2)-C6 fungal-type domain-containing protein</fullName>
    </recommendedName>
</protein>
<evidence type="ECO:0000313" key="6">
    <source>
        <dbReference type="EMBL" id="KGQ04058.1"/>
    </source>
</evidence>
<dbReference type="GO" id="GO:0000981">
    <property type="term" value="F:DNA-binding transcription factor activity, RNA polymerase II-specific"/>
    <property type="evidence" value="ECO:0007669"/>
    <property type="project" value="InterPro"/>
</dbReference>
<evidence type="ECO:0000256" key="2">
    <source>
        <dbReference type="ARBA" id="ARBA00022723"/>
    </source>
</evidence>
<dbReference type="Gene3D" id="4.10.240.10">
    <property type="entry name" value="Zn(2)-C6 fungal-type DNA-binding domain"/>
    <property type="match status" value="1"/>
</dbReference>
<dbReference type="GO" id="GO:0003677">
    <property type="term" value="F:DNA binding"/>
    <property type="evidence" value="ECO:0007669"/>
    <property type="project" value="InterPro"/>
</dbReference>
<keyword evidence="3" id="KW-0539">Nucleus</keyword>
<dbReference type="EMBL" id="ANFO01001126">
    <property type="protein sequence ID" value="KGQ04058.1"/>
    <property type="molecule type" value="Genomic_DNA"/>
</dbReference>
<evidence type="ECO:0000256" key="3">
    <source>
        <dbReference type="ARBA" id="ARBA00023242"/>
    </source>
</evidence>
<sequence>MEPVMNDDATAHEPPSPRDYARKPLSCSTCRIKKIRCDRRIPCCHCVKANIRCTFPSQRKPRERKPHLKNRPAEEQSAYEAIGDGLADRLQSLEAQVTTLQTQLVDAKSDKLPASNNELVKRAAYHPRATSAGAVTHIKSSFWASINFELRQQLLSRRSNGMQPQFQYSTLAGPSFSLQHQPDVSMLLVKSFQGLRHPLHHPPESHIILFWHVFKENVEPIVKLLHSPTMAQLVERVLWHRHTLSIAEHALLFSIYHVATAAMTEETIIREFSVSKSALLSRMRVLVEQALIAAKFASAVDVTVLQAVMYFVLVLRKTGEARSAGSLVAIVVHLAQCLRLHQDGAGVYNLTPFQREIRRRLFWCIVVLDHRSAEDLATDPMIPESMWDTPLPLNINDDDFSESSSVMPEARDGMTDMTFSLIRVHTLQTSVRIRRLASQEPGQTIETLDQLCEDMWRERHEMLRKVFVDPNPSHELAWAAEWMASCIISKMKLTDQCSFYSPEDAHTMTEAMQRRSTAHLASAIRIMEQNHSANLDDRWAKWKWSFVAYSRWHGSAILFKEMLRRQWTPVSEQGWVTLHKIMGDSQLGELECLRDQPVMPLPFGFIYELTKNYRESEFARLRSQPEEAQRLCDEAVRDRQHRHYGTSGDRPGVSASSLARWQRAAGLVHHTAEGISAQGPPGLVAPLEDVESIADVGNALAMAQSLPNVCNQALMPTAPLGYDPGTDPWPVGEALPVEYMENILDEIF</sequence>
<dbReference type="SMART" id="SM00906">
    <property type="entry name" value="Fungal_trans"/>
    <property type="match status" value="1"/>
</dbReference>